<gene>
    <name evidence="3" type="ORF">ICN82_02990</name>
</gene>
<dbReference type="NCBIfam" id="TIGR03370">
    <property type="entry name" value="VPLPA-CTERM"/>
    <property type="match status" value="1"/>
</dbReference>
<sequence>MTFSRALVPLAAALGLSAGAAGAATVFDVQSPVYESSIADGDVYGTLLAPGDIASVDVRTQKAGGDTSAVLGFNYDPASSGQNVNLTLNFSETALYGAITAYISEDATISADDAKAESTMLTTPAGTLQYLDLSTDLTSGLFYVILEWENAATNSFSYDVSIQPSPVPLPASAMLLLGGLAGIGALARRRA</sequence>
<evidence type="ECO:0000256" key="1">
    <source>
        <dbReference type="SAM" id="Phobius"/>
    </source>
</evidence>
<keyword evidence="1" id="KW-1133">Transmembrane helix</keyword>
<protein>
    <submittedName>
        <fullName evidence="3">VPLPA-CTERM sorting domain-containing protein</fullName>
    </submittedName>
</protein>
<keyword evidence="1" id="KW-0812">Transmembrane</keyword>
<keyword evidence="2" id="KW-0732">Signal</keyword>
<evidence type="ECO:0000313" key="4">
    <source>
        <dbReference type="Proteomes" id="UP000609121"/>
    </source>
</evidence>
<keyword evidence="1" id="KW-0472">Membrane</keyword>
<accession>A0A8J7CYZ7</accession>
<comment type="caution">
    <text evidence="3">The sequence shown here is derived from an EMBL/GenBank/DDBJ whole genome shotgun (WGS) entry which is preliminary data.</text>
</comment>
<proteinExistence type="predicted"/>
<feature type="transmembrane region" description="Helical" evidence="1">
    <location>
        <begin position="167"/>
        <end position="187"/>
    </location>
</feature>
<dbReference type="EMBL" id="JACVXA010000006">
    <property type="protein sequence ID" value="MBE3637168.1"/>
    <property type="molecule type" value="Genomic_DNA"/>
</dbReference>
<dbReference type="RefSeq" id="WP_193179453.1">
    <property type="nucleotide sequence ID" value="NZ_JACVXA010000006.1"/>
</dbReference>
<dbReference type="InterPro" id="IPR022472">
    <property type="entry name" value="VPLPA-CTERM"/>
</dbReference>
<dbReference type="Proteomes" id="UP000609121">
    <property type="component" value="Unassembled WGS sequence"/>
</dbReference>
<reference evidence="3" key="1">
    <citation type="submission" date="2020-09" db="EMBL/GenBank/DDBJ databases">
        <title>A novel bacterium of genus Mangrovicoccus, isolated from South China Sea.</title>
        <authorList>
            <person name="Huang H."/>
            <person name="Mo K."/>
            <person name="Hu Y."/>
        </authorList>
    </citation>
    <scope>NUCLEOTIDE SEQUENCE</scope>
    <source>
        <strain evidence="3">HB182678</strain>
    </source>
</reference>
<feature type="signal peptide" evidence="2">
    <location>
        <begin position="1"/>
        <end position="23"/>
    </location>
</feature>
<feature type="chain" id="PRO_5035300640" evidence="2">
    <location>
        <begin position="24"/>
        <end position="191"/>
    </location>
</feature>
<name>A0A8J7CYZ7_9RHOB</name>
<evidence type="ECO:0000313" key="3">
    <source>
        <dbReference type="EMBL" id="MBE3637168.1"/>
    </source>
</evidence>
<dbReference type="AlphaFoldDB" id="A0A8J7CYZ7"/>
<organism evidence="3 4">
    <name type="scientific">Mangrovicoccus algicola</name>
    <dbReference type="NCBI Taxonomy" id="2771008"/>
    <lineage>
        <taxon>Bacteria</taxon>
        <taxon>Pseudomonadati</taxon>
        <taxon>Pseudomonadota</taxon>
        <taxon>Alphaproteobacteria</taxon>
        <taxon>Rhodobacterales</taxon>
        <taxon>Paracoccaceae</taxon>
        <taxon>Mangrovicoccus</taxon>
    </lineage>
</organism>
<keyword evidence="4" id="KW-1185">Reference proteome</keyword>
<evidence type="ECO:0000256" key="2">
    <source>
        <dbReference type="SAM" id="SignalP"/>
    </source>
</evidence>